<dbReference type="EMBL" id="UYYA01002259">
    <property type="protein sequence ID" value="VDM55748.1"/>
    <property type="molecule type" value="Genomic_DNA"/>
</dbReference>
<evidence type="ECO:0000313" key="1">
    <source>
        <dbReference type="EMBL" id="VDM55748.1"/>
    </source>
</evidence>
<keyword evidence="2" id="KW-1185">Reference proteome</keyword>
<sequence>MRVQQKEILEIESLLAESSFDAKKFFESDIARAIRDIKDEYEQSHNLVRKTVTGYYHQKAGEIRKIVETMSADENKLRLEQIAKMEHLLGDLRSRFIPLEEQNQMLENEYRQLQYQVQL</sequence>
<evidence type="ECO:0000313" key="3">
    <source>
        <dbReference type="WBParaSite" id="ACOC_0000416201-mRNA-1"/>
    </source>
</evidence>
<gene>
    <name evidence="1" type="ORF">ACOC_LOCUS4163</name>
</gene>
<dbReference type="Proteomes" id="UP000267027">
    <property type="component" value="Unassembled WGS sequence"/>
</dbReference>
<organism evidence="3">
    <name type="scientific">Angiostrongylus costaricensis</name>
    <name type="common">Nematode worm</name>
    <dbReference type="NCBI Taxonomy" id="334426"/>
    <lineage>
        <taxon>Eukaryota</taxon>
        <taxon>Metazoa</taxon>
        <taxon>Ecdysozoa</taxon>
        <taxon>Nematoda</taxon>
        <taxon>Chromadorea</taxon>
        <taxon>Rhabditida</taxon>
        <taxon>Rhabditina</taxon>
        <taxon>Rhabditomorpha</taxon>
        <taxon>Strongyloidea</taxon>
        <taxon>Metastrongylidae</taxon>
        <taxon>Angiostrongylus</taxon>
    </lineage>
</organism>
<proteinExistence type="predicted"/>
<reference evidence="1 2" key="2">
    <citation type="submission" date="2018-11" db="EMBL/GenBank/DDBJ databases">
        <authorList>
            <consortium name="Pathogen Informatics"/>
        </authorList>
    </citation>
    <scope>NUCLEOTIDE SEQUENCE [LARGE SCALE GENOMIC DNA]</scope>
    <source>
        <strain evidence="1 2">Costa Rica</strain>
    </source>
</reference>
<dbReference type="OrthoDB" id="5790241at2759"/>
<dbReference type="AlphaFoldDB" id="A0A0R3PII5"/>
<dbReference type="STRING" id="334426.A0A0R3PII5"/>
<evidence type="ECO:0000313" key="2">
    <source>
        <dbReference type="Proteomes" id="UP000267027"/>
    </source>
</evidence>
<protein>
    <submittedName>
        <fullName evidence="3">Phage protein</fullName>
    </submittedName>
</protein>
<reference evidence="3" key="1">
    <citation type="submission" date="2017-02" db="UniProtKB">
        <authorList>
            <consortium name="WormBaseParasite"/>
        </authorList>
    </citation>
    <scope>IDENTIFICATION</scope>
</reference>
<dbReference type="WBParaSite" id="ACOC_0000416201-mRNA-1">
    <property type="protein sequence ID" value="ACOC_0000416201-mRNA-1"/>
    <property type="gene ID" value="ACOC_0000416201"/>
</dbReference>
<accession>A0A0R3PII5</accession>
<name>A0A0R3PII5_ANGCS</name>